<accession>A0A813Z7E2</accession>
<name>A0A813Z7E2_9BILA</name>
<sequence>MKFYLVLTVSIFLCIQNLIAEEEGSDEIAKRQALFNGEIGQNTVNQVSIGAGFFKNGKRRIARQFVNQFFGPIAQHIQNNVTSGQAAAAVFDSIANFFNNSPVPPKPQPQPQPQPTQPPKQVVNQPERSQVLNQPNSNQNGQVQSNPNTVGQQPMGQAVKNNQSPQARQKKENNPFNNQFSNVNNSSSQVNKLNVTDISMLNSINKFF</sequence>
<dbReference type="EMBL" id="CAJNOC010001836">
    <property type="protein sequence ID" value="CAF0894631.1"/>
    <property type="molecule type" value="Genomic_DNA"/>
</dbReference>
<reference evidence="3" key="1">
    <citation type="submission" date="2021-02" db="EMBL/GenBank/DDBJ databases">
        <authorList>
            <person name="Nowell W R."/>
        </authorList>
    </citation>
    <scope>NUCLEOTIDE SEQUENCE</scope>
    <source>
        <strain evidence="3">Ploen Becks lab</strain>
    </source>
</reference>
<comment type="caution">
    <text evidence="3">The sequence shown here is derived from an EMBL/GenBank/DDBJ whole genome shotgun (WGS) entry which is preliminary data.</text>
</comment>
<feature type="signal peptide" evidence="2">
    <location>
        <begin position="1"/>
        <end position="20"/>
    </location>
</feature>
<proteinExistence type="predicted"/>
<feature type="compositionally biased region" description="Pro residues" evidence="1">
    <location>
        <begin position="102"/>
        <end position="118"/>
    </location>
</feature>
<protein>
    <submittedName>
        <fullName evidence="3">Uncharacterized protein</fullName>
    </submittedName>
</protein>
<gene>
    <name evidence="3" type="ORF">OXX778_LOCUS11088</name>
</gene>
<evidence type="ECO:0000256" key="2">
    <source>
        <dbReference type="SAM" id="SignalP"/>
    </source>
</evidence>
<evidence type="ECO:0000313" key="3">
    <source>
        <dbReference type="EMBL" id="CAF0894631.1"/>
    </source>
</evidence>
<dbReference type="AlphaFoldDB" id="A0A813Z7E2"/>
<keyword evidence="4" id="KW-1185">Reference proteome</keyword>
<feature type="compositionally biased region" description="Low complexity" evidence="1">
    <location>
        <begin position="174"/>
        <end position="188"/>
    </location>
</feature>
<feature type="chain" id="PRO_5032288230" evidence="2">
    <location>
        <begin position="21"/>
        <end position="208"/>
    </location>
</feature>
<dbReference type="Proteomes" id="UP000663879">
    <property type="component" value="Unassembled WGS sequence"/>
</dbReference>
<feature type="compositionally biased region" description="Polar residues" evidence="1">
    <location>
        <begin position="127"/>
        <end position="167"/>
    </location>
</feature>
<organism evidence="3 4">
    <name type="scientific">Brachionus calyciflorus</name>
    <dbReference type="NCBI Taxonomy" id="104777"/>
    <lineage>
        <taxon>Eukaryota</taxon>
        <taxon>Metazoa</taxon>
        <taxon>Spiralia</taxon>
        <taxon>Gnathifera</taxon>
        <taxon>Rotifera</taxon>
        <taxon>Eurotatoria</taxon>
        <taxon>Monogononta</taxon>
        <taxon>Pseudotrocha</taxon>
        <taxon>Ploima</taxon>
        <taxon>Brachionidae</taxon>
        <taxon>Brachionus</taxon>
    </lineage>
</organism>
<feature type="region of interest" description="Disordered" evidence="1">
    <location>
        <begin position="98"/>
        <end position="188"/>
    </location>
</feature>
<evidence type="ECO:0000313" key="4">
    <source>
        <dbReference type="Proteomes" id="UP000663879"/>
    </source>
</evidence>
<keyword evidence="2" id="KW-0732">Signal</keyword>
<evidence type="ECO:0000256" key="1">
    <source>
        <dbReference type="SAM" id="MobiDB-lite"/>
    </source>
</evidence>